<comment type="caution">
    <text evidence="3">The sequence shown here is derived from an EMBL/GenBank/DDBJ whole genome shotgun (WGS) entry which is preliminary data.</text>
</comment>
<dbReference type="AlphaFoldDB" id="A0A420WHL7"/>
<dbReference type="Proteomes" id="UP000277424">
    <property type="component" value="Unassembled WGS sequence"/>
</dbReference>
<dbReference type="GO" id="GO:0120147">
    <property type="term" value="F:formylglycine-generating oxidase activity"/>
    <property type="evidence" value="ECO:0007669"/>
    <property type="project" value="TreeGrafter"/>
</dbReference>
<dbReference type="OrthoDB" id="9768004at2"/>
<dbReference type="Pfam" id="PF03781">
    <property type="entry name" value="FGE-sulfatase"/>
    <property type="match status" value="1"/>
</dbReference>
<protein>
    <submittedName>
        <fullName evidence="3">Formylglycine-generating enzyme required for sulfatase activity</fullName>
    </submittedName>
</protein>
<dbReference type="PANTHER" id="PTHR23150">
    <property type="entry name" value="SULFATASE MODIFYING FACTOR 1, 2"/>
    <property type="match status" value="1"/>
</dbReference>
<dbReference type="InterPro" id="IPR042095">
    <property type="entry name" value="SUMF_sf"/>
</dbReference>
<dbReference type="EMBL" id="RBIG01000002">
    <property type="protein sequence ID" value="RKQ70514.1"/>
    <property type="molecule type" value="Genomic_DNA"/>
</dbReference>
<dbReference type="PANTHER" id="PTHR23150:SF35">
    <property type="entry name" value="BLL6746 PROTEIN"/>
    <property type="match status" value="1"/>
</dbReference>
<evidence type="ECO:0000259" key="2">
    <source>
        <dbReference type="Pfam" id="PF03781"/>
    </source>
</evidence>
<evidence type="ECO:0000313" key="4">
    <source>
        <dbReference type="Proteomes" id="UP000277424"/>
    </source>
</evidence>
<proteinExistence type="predicted"/>
<feature type="chain" id="PRO_5019185753" evidence="1">
    <location>
        <begin position="28"/>
        <end position="249"/>
    </location>
</feature>
<dbReference type="InterPro" id="IPR016187">
    <property type="entry name" value="CTDL_fold"/>
</dbReference>
<sequence length="249" mass="26658">MPNQRGNSAVMLGLLCLAMAMSRPALAEMQPVGGFEIDRTEVTVGAFRQFVTATGTVTAAERRGGGEVYEAGWTRKPGWTWQAPFGVPAGDDEPAVHVTYAEAEAYCRWAGKRLPTDAEWMEAAYTERRTSPPSPFETGRTYPYPTGATPDGANCLGDCGAAPAIDHTSRLTRGIGHAPAGSTKAGVNGLYDMGANAWEWVDGNLGGSQKITRGGSWWYGAAQMHRDHTAGKPPETAVVYIGFRCARSR</sequence>
<dbReference type="Gene3D" id="3.90.1580.10">
    <property type="entry name" value="paralog of FGE (formylglycine-generating enzyme)"/>
    <property type="match status" value="1"/>
</dbReference>
<reference evidence="3 4" key="1">
    <citation type="submission" date="2018-10" db="EMBL/GenBank/DDBJ databases">
        <title>Comparative analysis of microorganisms from saline springs in Andes Mountain Range, Colombia.</title>
        <authorList>
            <person name="Rubin E."/>
        </authorList>
    </citation>
    <scope>NUCLEOTIDE SEQUENCE [LARGE SCALE GENOMIC DNA]</scope>
    <source>
        <strain evidence="3 4">USBA 36</strain>
    </source>
</reference>
<feature type="domain" description="Sulfatase-modifying factor enzyme-like" evidence="2">
    <location>
        <begin position="31"/>
        <end position="247"/>
    </location>
</feature>
<accession>A0A420WHL7</accession>
<dbReference type="SUPFAM" id="SSF56436">
    <property type="entry name" value="C-type lectin-like"/>
    <property type="match status" value="1"/>
</dbReference>
<gene>
    <name evidence="3" type="ORF">BCL74_2462</name>
</gene>
<evidence type="ECO:0000256" key="1">
    <source>
        <dbReference type="SAM" id="SignalP"/>
    </source>
</evidence>
<dbReference type="InterPro" id="IPR005532">
    <property type="entry name" value="SUMF_dom"/>
</dbReference>
<keyword evidence="1" id="KW-0732">Signal</keyword>
<evidence type="ECO:0000313" key="3">
    <source>
        <dbReference type="EMBL" id="RKQ70514.1"/>
    </source>
</evidence>
<dbReference type="InterPro" id="IPR051043">
    <property type="entry name" value="Sulfatase_Mod_Factor_Kinase"/>
</dbReference>
<feature type="signal peptide" evidence="1">
    <location>
        <begin position="1"/>
        <end position="27"/>
    </location>
</feature>
<organism evidence="3 4">
    <name type="scientific">Oceanibaculum indicum</name>
    <dbReference type="NCBI Taxonomy" id="526216"/>
    <lineage>
        <taxon>Bacteria</taxon>
        <taxon>Pseudomonadati</taxon>
        <taxon>Pseudomonadota</taxon>
        <taxon>Alphaproteobacteria</taxon>
        <taxon>Rhodospirillales</taxon>
        <taxon>Oceanibaculaceae</taxon>
        <taxon>Oceanibaculum</taxon>
    </lineage>
</organism>
<name>A0A420WHL7_9PROT</name>